<accession>A0A9P5X5G0</accession>
<reference evidence="2" key="1">
    <citation type="submission" date="2020-11" db="EMBL/GenBank/DDBJ databases">
        <authorList>
            <consortium name="DOE Joint Genome Institute"/>
            <person name="Ahrendt S."/>
            <person name="Riley R."/>
            <person name="Andreopoulos W."/>
            <person name="Labutti K."/>
            <person name="Pangilinan J."/>
            <person name="Ruiz-Duenas F.J."/>
            <person name="Barrasa J.M."/>
            <person name="Sanchez-Garcia M."/>
            <person name="Camarero S."/>
            <person name="Miyauchi S."/>
            <person name="Serrano A."/>
            <person name="Linde D."/>
            <person name="Babiker R."/>
            <person name="Drula E."/>
            <person name="Ayuso-Fernandez I."/>
            <person name="Pacheco R."/>
            <person name="Padilla G."/>
            <person name="Ferreira P."/>
            <person name="Barriuso J."/>
            <person name="Kellner H."/>
            <person name="Castanera R."/>
            <person name="Alfaro M."/>
            <person name="Ramirez L."/>
            <person name="Pisabarro A.G."/>
            <person name="Kuo A."/>
            <person name="Tritt A."/>
            <person name="Lipzen A."/>
            <person name="He G."/>
            <person name="Yan M."/>
            <person name="Ng V."/>
            <person name="Cullen D."/>
            <person name="Martin F."/>
            <person name="Rosso M.-N."/>
            <person name="Henrissat B."/>
            <person name="Hibbett D."/>
            <person name="Martinez A.T."/>
            <person name="Grigoriev I.V."/>
        </authorList>
    </citation>
    <scope>NUCLEOTIDE SEQUENCE</scope>
    <source>
        <strain evidence="2">MF-IS2</strain>
    </source>
</reference>
<feature type="region of interest" description="Disordered" evidence="1">
    <location>
        <begin position="70"/>
        <end position="102"/>
    </location>
</feature>
<name>A0A9P5X5G0_9AGAR</name>
<sequence length="150" mass="16226">MSNPTPSPTRQSSTPNPVIAVQARLLHKTLIQTVAPNIQKLAADLGDTALARAVVIMALDMTMDQVLNSSMGESIDTHGGPPSHGGDRKHLDREGSASDSRLMSRTVGELDMILGEMGERVEDILEETKKFHDSLCEFIVSRGANHEPVE</sequence>
<proteinExistence type="predicted"/>
<protein>
    <submittedName>
        <fullName evidence="2">Uncharacterized protein</fullName>
    </submittedName>
</protein>
<keyword evidence="3" id="KW-1185">Reference proteome</keyword>
<gene>
    <name evidence="2" type="ORF">P691DRAFT_808053</name>
</gene>
<feature type="compositionally biased region" description="Basic and acidic residues" evidence="1">
    <location>
        <begin position="85"/>
        <end position="96"/>
    </location>
</feature>
<dbReference type="AlphaFoldDB" id="A0A9P5X5G0"/>
<organism evidence="2 3">
    <name type="scientific">Macrolepiota fuliginosa MF-IS2</name>
    <dbReference type="NCBI Taxonomy" id="1400762"/>
    <lineage>
        <taxon>Eukaryota</taxon>
        <taxon>Fungi</taxon>
        <taxon>Dikarya</taxon>
        <taxon>Basidiomycota</taxon>
        <taxon>Agaricomycotina</taxon>
        <taxon>Agaricomycetes</taxon>
        <taxon>Agaricomycetidae</taxon>
        <taxon>Agaricales</taxon>
        <taxon>Agaricineae</taxon>
        <taxon>Agaricaceae</taxon>
        <taxon>Macrolepiota</taxon>
    </lineage>
</organism>
<comment type="caution">
    <text evidence="2">The sequence shown here is derived from an EMBL/GenBank/DDBJ whole genome shotgun (WGS) entry which is preliminary data.</text>
</comment>
<evidence type="ECO:0000313" key="3">
    <source>
        <dbReference type="Proteomes" id="UP000807342"/>
    </source>
</evidence>
<evidence type="ECO:0000256" key="1">
    <source>
        <dbReference type="SAM" id="MobiDB-lite"/>
    </source>
</evidence>
<evidence type="ECO:0000313" key="2">
    <source>
        <dbReference type="EMBL" id="KAF9443969.1"/>
    </source>
</evidence>
<dbReference type="EMBL" id="MU151418">
    <property type="protein sequence ID" value="KAF9443969.1"/>
    <property type="molecule type" value="Genomic_DNA"/>
</dbReference>
<dbReference type="Proteomes" id="UP000807342">
    <property type="component" value="Unassembled WGS sequence"/>
</dbReference>